<dbReference type="InterPro" id="IPR041735">
    <property type="entry name" value="4OHPhenylPyrv_dOase_C"/>
</dbReference>
<dbReference type="PROSITE" id="PS51819">
    <property type="entry name" value="VOC"/>
    <property type="match status" value="2"/>
</dbReference>
<dbReference type="Gene3D" id="3.10.180.10">
    <property type="entry name" value="2,3-Dihydroxybiphenyl 1,2-Dioxygenase, domain 1"/>
    <property type="match status" value="2"/>
</dbReference>
<dbReference type="FunFam" id="3.10.180.10:FF:000001">
    <property type="entry name" value="4-hydroxyphenylpyruvate dioxygenase"/>
    <property type="match status" value="1"/>
</dbReference>
<dbReference type="NCBIfam" id="TIGR01263">
    <property type="entry name" value="4HPPD"/>
    <property type="match status" value="1"/>
</dbReference>
<feature type="binding site" evidence="5">
    <location>
        <position position="265"/>
    </location>
    <ligand>
        <name>Fe cation</name>
        <dbReference type="ChEBI" id="CHEBI:24875"/>
    </ligand>
</feature>
<dbReference type="RefSeq" id="WP_092011166.1">
    <property type="nucleotide sequence ID" value="NZ_FOXH01000001.1"/>
</dbReference>
<feature type="domain" description="VOC" evidence="6">
    <location>
        <begin position="179"/>
        <end position="333"/>
    </location>
</feature>
<evidence type="ECO:0000313" key="7">
    <source>
        <dbReference type="EMBL" id="SFP10422.1"/>
    </source>
</evidence>
<evidence type="ECO:0000256" key="4">
    <source>
        <dbReference type="ARBA" id="ARBA00023004"/>
    </source>
</evidence>
<keyword evidence="7" id="KW-0670">Pyruvate</keyword>
<dbReference type="InterPro" id="IPR029068">
    <property type="entry name" value="Glyas_Bleomycin-R_OHBP_Dase"/>
</dbReference>
<dbReference type="AlphaFoldDB" id="A0A1I5MLE9"/>
<dbReference type="GO" id="GO:0046872">
    <property type="term" value="F:metal ion binding"/>
    <property type="evidence" value="ECO:0007669"/>
    <property type="project" value="UniProtKB-KW"/>
</dbReference>
<dbReference type="EMBL" id="FOXH01000001">
    <property type="protein sequence ID" value="SFP10422.1"/>
    <property type="molecule type" value="Genomic_DNA"/>
</dbReference>
<dbReference type="GO" id="GO:0003868">
    <property type="term" value="F:4-hydroxyphenylpyruvate dioxygenase activity"/>
    <property type="evidence" value="ECO:0007669"/>
    <property type="project" value="InterPro"/>
</dbReference>
<dbReference type="STRING" id="1079859.SAMN04515674_101360"/>
<dbReference type="Pfam" id="PF00903">
    <property type="entry name" value="Glyoxalase"/>
    <property type="match status" value="1"/>
</dbReference>
<reference evidence="7 8" key="1">
    <citation type="submission" date="2016-10" db="EMBL/GenBank/DDBJ databases">
        <authorList>
            <person name="de Groot N.N."/>
        </authorList>
    </citation>
    <scope>NUCLEOTIDE SEQUENCE [LARGE SCALE GENOMIC DNA]</scope>
    <source>
        <strain evidence="8">E92,LMG 26720,CCM 7988</strain>
    </source>
</reference>
<evidence type="ECO:0000256" key="1">
    <source>
        <dbReference type="ARBA" id="ARBA00005877"/>
    </source>
</evidence>
<organism evidence="7 8">
    <name type="scientific">Pseudarcicella hirudinis</name>
    <dbReference type="NCBI Taxonomy" id="1079859"/>
    <lineage>
        <taxon>Bacteria</taxon>
        <taxon>Pseudomonadati</taxon>
        <taxon>Bacteroidota</taxon>
        <taxon>Cytophagia</taxon>
        <taxon>Cytophagales</taxon>
        <taxon>Flectobacillaceae</taxon>
        <taxon>Pseudarcicella</taxon>
    </lineage>
</organism>
<accession>A0A1I5MLE9</accession>
<keyword evidence="7" id="KW-0560">Oxidoreductase</keyword>
<dbReference type="PANTHER" id="PTHR11959:SF1">
    <property type="entry name" value="4-HYDROXYPHENYLPYRUVATE DIOXYGENASE"/>
    <property type="match status" value="1"/>
</dbReference>
<comment type="similarity">
    <text evidence="1">Belongs to the 4HPPD family.</text>
</comment>
<dbReference type="Pfam" id="PF14696">
    <property type="entry name" value="Glyoxalase_5"/>
    <property type="match status" value="1"/>
</dbReference>
<evidence type="ECO:0000313" key="8">
    <source>
        <dbReference type="Proteomes" id="UP000199306"/>
    </source>
</evidence>
<evidence type="ECO:0000256" key="5">
    <source>
        <dbReference type="PIRSR" id="PIRSR009283-1"/>
    </source>
</evidence>
<dbReference type="InterPro" id="IPR037523">
    <property type="entry name" value="VOC_core"/>
</dbReference>
<keyword evidence="8" id="KW-1185">Reference proteome</keyword>
<feature type="binding site" evidence="5">
    <location>
        <position position="344"/>
    </location>
    <ligand>
        <name>Fe cation</name>
        <dbReference type="ChEBI" id="CHEBI:24875"/>
    </ligand>
</feature>
<protein>
    <submittedName>
        <fullName evidence="7">4-hydroxyphenylpyruvate dioxygenase</fullName>
    </submittedName>
</protein>
<dbReference type="InterPro" id="IPR041736">
    <property type="entry name" value="4OHPhenylPyrv_dOase_N"/>
</dbReference>
<gene>
    <name evidence="7" type="ORF">SAMN04515674_101360</name>
</gene>
<dbReference type="CDD" id="cd08342">
    <property type="entry name" value="HPPD_N_like"/>
    <property type="match status" value="1"/>
</dbReference>
<comment type="cofactor">
    <cofactor evidence="5">
        <name>Fe cation</name>
        <dbReference type="ChEBI" id="CHEBI:24875"/>
    </cofactor>
    <text evidence="5">Binds 1 Fe cation per subunit.</text>
</comment>
<dbReference type="PIRSF" id="PIRSF009283">
    <property type="entry name" value="HPP_dOase"/>
    <property type="match status" value="1"/>
</dbReference>
<keyword evidence="3" id="KW-0677">Repeat</keyword>
<evidence type="ECO:0000259" key="6">
    <source>
        <dbReference type="PROSITE" id="PS51819"/>
    </source>
</evidence>
<dbReference type="GO" id="GO:0006572">
    <property type="term" value="P:L-tyrosine catabolic process"/>
    <property type="evidence" value="ECO:0007669"/>
    <property type="project" value="TreeGrafter"/>
</dbReference>
<feature type="binding site" evidence="5">
    <location>
        <position position="182"/>
    </location>
    <ligand>
        <name>Fe cation</name>
        <dbReference type="ChEBI" id="CHEBI:24875"/>
    </ligand>
</feature>
<keyword evidence="2 5" id="KW-0479">Metal-binding</keyword>
<proteinExistence type="inferred from homology"/>
<dbReference type="CDD" id="cd07250">
    <property type="entry name" value="HPPD_C_like"/>
    <property type="match status" value="1"/>
</dbReference>
<evidence type="ECO:0000256" key="2">
    <source>
        <dbReference type="ARBA" id="ARBA00022723"/>
    </source>
</evidence>
<dbReference type="InterPro" id="IPR005956">
    <property type="entry name" value="4OHPhenylPyrv_dOase"/>
</dbReference>
<keyword evidence="7" id="KW-0223">Dioxygenase</keyword>
<dbReference type="SUPFAM" id="SSF54593">
    <property type="entry name" value="Glyoxalase/Bleomycin resistance protein/Dihydroxybiphenyl dioxygenase"/>
    <property type="match status" value="1"/>
</dbReference>
<keyword evidence="4 5" id="KW-0408">Iron</keyword>
<dbReference type="Proteomes" id="UP000199306">
    <property type="component" value="Unassembled WGS sequence"/>
</dbReference>
<dbReference type="InterPro" id="IPR004360">
    <property type="entry name" value="Glyas_Fos-R_dOase_dom"/>
</dbReference>
<name>A0A1I5MLE9_9BACT</name>
<feature type="domain" description="VOC" evidence="6">
    <location>
        <begin position="22"/>
        <end position="152"/>
    </location>
</feature>
<dbReference type="PANTHER" id="PTHR11959">
    <property type="entry name" value="4-HYDROXYPHENYLPYRUVATE DIOXYGENASE"/>
    <property type="match status" value="1"/>
</dbReference>
<dbReference type="OrthoDB" id="9780241at2"/>
<evidence type="ECO:0000256" key="3">
    <source>
        <dbReference type="ARBA" id="ARBA00022737"/>
    </source>
</evidence>
<sequence>MSEKEPNTGTLEAPEDFLPINGTDYIEWYVSNARQAAHFFQTSFGFQPLAFAGLETGLKDRESYVLVQDKIRFILTSPLTGDTAIGKHIDRHGDGVKAIALWVDDAAKAYEETVSRGAISVFEPFSEEDVNGKVVRSAIKTYGDTIHVFVERKDYHGAFLPNFKPWNPTYQPETVGLKYVDHMVGNVGWGEMNTWVNFYANVMGFNQLVGFDDKDISTEYTALMSKVMSNGNGRIKFPINEPAEGKKKSQIEEYLDFYGGPGVQHIAVATDNIIETVISLQARGIEFLKVPTTYYETLLDRIGSIDEEISTLSSLGILVDRDDEGYLLQIFTKPIVSRPTVFFEIIQRKGAKSFGKGNFKALFEAIEREQILRGTL</sequence>